<evidence type="ECO:0000313" key="3">
    <source>
        <dbReference type="Proteomes" id="UP000565468"/>
    </source>
</evidence>
<protein>
    <submittedName>
        <fullName evidence="2">Methyltransferase domain-containing protein</fullName>
    </submittedName>
</protein>
<gene>
    <name evidence="2" type="ORF">HII30_12505</name>
</gene>
<dbReference type="InterPro" id="IPR029063">
    <property type="entry name" value="SAM-dependent_MTases_sf"/>
</dbReference>
<dbReference type="Proteomes" id="UP000565468">
    <property type="component" value="Unassembled WGS sequence"/>
</dbReference>
<keyword evidence="3" id="KW-1185">Reference proteome</keyword>
<sequence length="116" mass="13232">MNQTYKFDSFQENHKKSEIDRLTKNVDSHSKALCEHFLSNGLLSAKSVLDVGCGTGAMLEMFSSILPDIDYVGIDNSDDILKKQKRTPVSTKLYLLMEKRRDFLLMMILLILYIPG</sequence>
<dbReference type="Pfam" id="PF13847">
    <property type="entry name" value="Methyltransf_31"/>
    <property type="match status" value="1"/>
</dbReference>
<evidence type="ECO:0000313" key="2">
    <source>
        <dbReference type="EMBL" id="NMO96594.1"/>
    </source>
</evidence>
<dbReference type="Gene3D" id="3.40.50.150">
    <property type="entry name" value="Vaccinia Virus protein VP39"/>
    <property type="match status" value="1"/>
</dbReference>
<dbReference type="CDD" id="cd02440">
    <property type="entry name" value="AdoMet_MTases"/>
    <property type="match status" value="1"/>
</dbReference>
<dbReference type="SUPFAM" id="SSF53335">
    <property type="entry name" value="S-adenosyl-L-methionine-dependent methyltransferases"/>
    <property type="match status" value="1"/>
</dbReference>
<name>A0A848MAV5_PAELE</name>
<comment type="caution">
    <text evidence="2">The sequence shown here is derived from an EMBL/GenBank/DDBJ whole genome shotgun (WGS) entry which is preliminary data.</text>
</comment>
<keyword evidence="2" id="KW-0489">Methyltransferase</keyword>
<reference evidence="2 3" key="1">
    <citation type="submission" date="2020-04" db="EMBL/GenBank/DDBJ databases">
        <title>Paenibacillus algicola sp. nov., a novel marine bacterium producing alginate lyase.</title>
        <authorList>
            <person name="Huang H."/>
        </authorList>
    </citation>
    <scope>NUCLEOTIDE SEQUENCE [LARGE SCALE GENOMIC DNA]</scope>
    <source>
        <strain evidence="2 3">L7-75</strain>
    </source>
</reference>
<feature type="domain" description="Methyltransferase" evidence="1">
    <location>
        <begin position="44"/>
        <end position="86"/>
    </location>
</feature>
<keyword evidence="2" id="KW-0808">Transferase</keyword>
<dbReference type="GO" id="GO:0032259">
    <property type="term" value="P:methylation"/>
    <property type="evidence" value="ECO:0007669"/>
    <property type="project" value="UniProtKB-KW"/>
</dbReference>
<accession>A0A848MAV5</accession>
<dbReference type="EMBL" id="JABBPN010000010">
    <property type="protein sequence ID" value="NMO96594.1"/>
    <property type="molecule type" value="Genomic_DNA"/>
</dbReference>
<proteinExistence type="predicted"/>
<evidence type="ECO:0000259" key="1">
    <source>
        <dbReference type="Pfam" id="PF13847"/>
    </source>
</evidence>
<dbReference type="InterPro" id="IPR025714">
    <property type="entry name" value="Methyltranfer_dom"/>
</dbReference>
<dbReference type="AlphaFoldDB" id="A0A848MAV5"/>
<organism evidence="2 3">
    <name type="scientific">Paenibacillus lemnae</name>
    <dbReference type="NCBI Taxonomy" id="1330551"/>
    <lineage>
        <taxon>Bacteria</taxon>
        <taxon>Bacillati</taxon>
        <taxon>Bacillota</taxon>
        <taxon>Bacilli</taxon>
        <taxon>Bacillales</taxon>
        <taxon>Paenibacillaceae</taxon>
        <taxon>Paenibacillus</taxon>
    </lineage>
</organism>
<dbReference type="GO" id="GO:0008168">
    <property type="term" value="F:methyltransferase activity"/>
    <property type="evidence" value="ECO:0007669"/>
    <property type="project" value="UniProtKB-KW"/>
</dbReference>